<protein>
    <submittedName>
        <fullName evidence="2">Uncharacterized alpha/beta hydrolase domain</fullName>
    </submittedName>
</protein>
<name>A0A1H0JLR4_9RHOB</name>
<accession>A0A1H0JLR4</accession>
<dbReference type="PANTHER" id="PTHR33840">
    <property type="match status" value="1"/>
</dbReference>
<feature type="domain" description="T6SS Phospholipase effector Tle1-like catalytic" evidence="1">
    <location>
        <begin position="36"/>
        <end position="282"/>
    </location>
</feature>
<dbReference type="Pfam" id="PF09994">
    <property type="entry name" value="T6SS_Tle1-like_cat"/>
    <property type="match status" value="1"/>
</dbReference>
<evidence type="ECO:0000313" key="3">
    <source>
        <dbReference type="Proteomes" id="UP000324252"/>
    </source>
</evidence>
<sequence length="355" mass="40076">MQWRTLHKKILSWIWPGRAPVRSAPVRREGGLIHAIILDGTMSSMEPGSETNAGLACRVLNRIGAPVTVYYEPGVQWLDWRSTPDVMMGRGINRQIRRAYGYLASRYRPGDRIFLLGYSRGAYAVRSLAGVIDSVGLLRPKHATERNIMTAYRHYQATPGSEVAQAFTRAYCHPKVEIEMLGVWDTVKALGLRLPFLWHWSEQKHAFHNHHLVGSVKNGFHALALDETRSVFAPVMWDCTGDRPGRVEQVWFRGTHGDVGGHLGGFEAARPLANIPLVWMLERAQLCGLPLPVDWREEFPCDVEAPSVGTWRGLGKLFLLRHRRVPCVDRSERFHETLIQTRNGLTAPLVDPVQG</sequence>
<gene>
    <name evidence="2" type="ORF">SAMN05444142_103213</name>
</gene>
<dbReference type="OrthoDB" id="4378831at2"/>
<keyword evidence="3" id="KW-1185">Reference proteome</keyword>
<keyword evidence="2" id="KW-0378">Hydrolase</keyword>
<dbReference type="InterPro" id="IPR018712">
    <property type="entry name" value="Tle1-like_cat"/>
</dbReference>
<dbReference type="RefSeq" id="WP_149788912.1">
    <property type="nucleotide sequence ID" value="NZ_FNIO01000005.1"/>
</dbReference>
<reference evidence="2 3" key="1">
    <citation type="submission" date="2016-11" db="EMBL/GenBank/DDBJ databases">
        <authorList>
            <person name="Varghese N."/>
            <person name="Submissions S."/>
        </authorList>
    </citation>
    <scope>NUCLEOTIDE SEQUENCE [LARGE SCALE GENOMIC DNA]</scope>
    <source>
        <strain evidence="2 3">DSM 29620</strain>
    </source>
</reference>
<evidence type="ECO:0000259" key="1">
    <source>
        <dbReference type="Pfam" id="PF09994"/>
    </source>
</evidence>
<dbReference type="GO" id="GO:0016787">
    <property type="term" value="F:hydrolase activity"/>
    <property type="evidence" value="ECO:0007669"/>
    <property type="project" value="UniProtKB-KW"/>
</dbReference>
<proteinExistence type="predicted"/>
<organism evidence="2 3">
    <name type="scientific">Lutimaribacter pacificus</name>
    <dbReference type="NCBI Taxonomy" id="391948"/>
    <lineage>
        <taxon>Bacteria</taxon>
        <taxon>Pseudomonadati</taxon>
        <taxon>Pseudomonadota</taxon>
        <taxon>Alphaproteobacteria</taxon>
        <taxon>Rhodobacterales</taxon>
        <taxon>Roseobacteraceae</taxon>
        <taxon>Lutimaribacter</taxon>
    </lineage>
</organism>
<dbReference type="EMBL" id="FQZZ01000003">
    <property type="protein sequence ID" value="SHK08841.1"/>
    <property type="molecule type" value="Genomic_DNA"/>
</dbReference>
<dbReference type="Proteomes" id="UP000324252">
    <property type="component" value="Unassembled WGS sequence"/>
</dbReference>
<dbReference type="AlphaFoldDB" id="A0A1H0JLR4"/>
<dbReference type="PANTHER" id="PTHR33840:SF1">
    <property type="entry name" value="TLE1 PHOSPHOLIPASE DOMAIN-CONTAINING PROTEIN"/>
    <property type="match status" value="1"/>
</dbReference>
<evidence type="ECO:0000313" key="2">
    <source>
        <dbReference type="EMBL" id="SHK08841.1"/>
    </source>
</evidence>
<dbReference type="InterPro" id="IPR029058">
    <property type="entry name" value="AB_hydrolase_fold"/>
</dbReference>
<dbReference type="SUPFAM" id="SSF53474">
    <property type="entry name" value="alpha/beta-Hydrolases"/>
    <property type="match status" value="1"/>
</dbReference>